<gene>
    <name evidence="8" type="ORF">INT46_007786</name>
</gene>
<keyword evidence="3 6" id="KW-1133">Transmembrane helix</keyword>
<feature type="transmembrane region" description="Helical" evidence="6">
    <location>
        <begin position="91"/>
        <end position="113"/>
    </location>
</feature>
<evidence type="ECO:0000256" key="1">
    <source>
        <dbReference type="ARBA" id="ARBA00004370"/>
    </source>
</evidence>
<evidence type="ECO:0000256" key="3">
    <source>
        <dbReference type="ARBA" id="ARBA00022989"/>
    </source>
</evidence>
<dbReference type="PANTHER" id="PTHR16189">
    <property type="entry name" value="TRANSMEMBRANE PROTEIN 104-RELATED"/>
    <property type="match status" value="1"/>
</dbReference>
<dbReference type="GO" id="GO:0016020">
    <property type="term" value="C:membrane"/>
    <property type="evidence" value="ECO:0007669"/>
    <property type="project" value="UniProtKB-SubCell"/>
</dbReference>
<feature type="transmembrane region" description="Helical" evidence="6">
    <location>
        <begin position="332"/>
        <end position="352"/>
    </location>
</feature>
<feature type="domain" description="Amino acid transporter transmembrane" evidence="7">
    <location>
        <begin position="11"/>
        <end position="323"/>
    </location>
</feature>
<comment type="caution">
    <text evidence="8">The sequence shown here is derived from an EMBL/GenBank/DDBJ whole genome shotgun (WGS) entry which is preliminary data.</text>
</comment>
<dbReference type="EMBL" id="JAEPRC010000499">
    <property type="protein sequence ID" value="KAG2196015.1"/>
    <property type="molecule type" value="Genomic_DNA"/>
</dbReference>
<dbReference type="InterPro" id="IPR013057">
    <property type="entry name" value="AA_transpt_TM"/>
</dbReference>
<evidence type="ECO:0000256" key="2">
    <source>
        <dbReference type="ARBA" id="ARBA00022692"/>
    </source>
</evidence>
<feature type="transmembrane region" description="Helical" evidence="6">
    <location>
        <begin position="183"/>
        <end position="203"/>
    </location>
</feature>
<reference evidence="8" key="1">
    <citation type="submission" date="2020-12" db="EMBL/GenBank/DDBJ databases">
        <title>Metabolic potential, ecology and presence of endohyphal bacteria is reflected in genomic diversity of Mucoromycotina.</title>
        <authorList>
            <person name="Muszewska A."/>
            <person name="Okrasinska A."/>
            <person name="Steczkiewicz K."/>
            <person name="Drgas O."/>
            <person name="Orlowska M."/>
            <person name="Perlinska-Lenart U."/>
            <person name="Aleksandrzak-Piekarczyk T."/>
            <person name="Szatraj K."/>
            <person name="Zielenkiewicz U."/>
            <person name="Pilsyk S."/>
            <person name="Malc E."/>
            <person name="Mieczkowski P."/>
            <person name="Kruszewska J.S."/>
            <person name="Biernat P."/>
            <person name="Pawlowska J."/>
        </authorList>
    </citation>
    <scope>NUCLEOTIDE SEQUENCE</scope>
    <source>
        <strain evidence="8">CBS 226.32</strain>
    </source>
</reference>
<comment type="subcellular location">
    <subcellularLocation>
        <location evidence="1">Membrane</location>
    </subcellularLocation>
</comment>
<evidence type="ECO:0000313" key="9">
    <source>
        <dbReference type="Proteomes" id="UP000650833"/>
    </source>
</evidence>
<dbReference type="OrthoDB" id="294541at2759"/>
<feature type="region of interest" description="Disordered" evidence="5">
    <location>
        <begin position="499"/>
        <end position="573"/>
    </location>
</feature>
<evidence type="ECO:0000259" key="7">
    <source>
        <dbReference type="Pfam" id="PF01490"/>
    </source>
</evidence>
<accession>A0A8H7QPR9</accession>
<feature type="transmembrane region" description="Helical" evidence="6">
    <location>
        <begin position="629"/>
        <end position="649"/>
    </location>
</feature>
<dbReference type="Gene3D" id="1.20.1740.10">
    <property type="entry name" value="Amino acid/polyamine transporter I"/>
    <property type="match status" value="1"/>
</dbReference>
<organism evidence="8 9">
    <name type="scientific">Mucor plumbeus</name>
    <dbReference type="NCBI Taxonomy" id="97098"/>
    <lineage>
        <taxon>Eukaryota</taxon>
        <taxon>Fungi</taxon>
        <taxon>Fungi incertae sedis</taxon>
        <taxon>Mucoromycota</taxon>
        <taxon>Mucoromycotina</taxon>
        <taxon>Mucoromycetes</taxon>
        <taxon>Mucorales</taxon>
        <taxon>Mucorineae</taxon>
        <taxon>Mucoraceae</taxon>
        <taxon>Mucor</taxon>
    </lineage>
</organism>
<keyword evidence="2 6" id="KW-0812">Transmembrane</keyword>
<feature type="transmembrane region" description="Helical" evidence="6">
    <location>
        <begin position="254"/>
        <end position="279"/>
    </location>
</feature>
<keyword evidence="9" id="KW-1185">Reference proteome</keyword>
<feature type="transmembrane region" description="Helical" evidence="6">
    <location>
        <begin position="364"/>
        <end position="382"/>
    </location>
</feature>
<evidence type="ECO:0000256" key="6">
    <source>
        <dbReference type="SAM" id="Phobius"/>
    </source>
</evidence>
<evidence type="ECO:0000313" key="8">
    <source>
        <dbReference type="EMBL" id="KAG2196015.1"/>
    </source>
</evidence>
<name>A0A8H7QPR9_9FUNG</name>
<keyword evidence="4 6" id="KW-0472">Membrane</keyword>
<feature type="transmembrane region" description="Helical" evidence="6">
    <location>
        <begin position="157"/>
        <end position="176"/>
    </location>
</feature>
<dbReference type="PANTHER" id="PTHR16189:SF3">
    <property type="entry name" value="AMINO ACID TRANSPORTER TRANSMEMBRANE DOMAIN-CONTAINING PROTEIN"/>
    <property type="match status" value="1"/>
</dbReference>
<proteinExistence type="predicted"/>
<feature type="transmembrane region" description="Helical" evidence="6">
    <location>
        <begin position="299"/>
        <end position="320"/>
    </location>
</feature>
<protein>
    <recommendedName>
        <fullName evidence="7">Amino acid transporter transmembrane domain-containing protein</fullName>
    </recommendedName>
</protein>
<dbReference type="Proteomes" id="UP000650833">
    <property type="component" value="Unassembled WGS sequence"/>
</dbReference>
<dbReference type="Pfam" id="PF01490">
    <property type="entry name" value="Aa_trans"/>
    <property type="match status" value="1"/>
</dbReference>
<sequence>MSTVKGIGSFGSTALLVSSMTGPGLSTIPALFQQSGWAAPVFIFIVVAFLSGCSALFVCEALSNIRGNEKFQAKVELTTIAQVYLGTKYHYFFQVMLFLSLQSINIASIIIAAQTFDSMLITIFHGTCGLGVSPGGWFCVSESSGIDGNSPFPTDDYFIFTFGYLLTAVLVIPLGFFSLVENIAVQMTSFVVLIGILIQWTVAFGQEGLDTSLLPASGSNSSMVLGIVIFNYSFITTIPSWVNSLKPNVNIHRCMWVSVIISTIFYILLGICGAMAYQMDSNSDILAILSAHGSTASVVTAYLFPVCALITSIPVFTIVIRSNLLRGEICSPSWALFWSNLLPWLVCIPLQTKDWVNTIQNWSSLFFQSTCNFILPFVLYFVSRKYIASVEPINTETDEKQIHQNDKYSIAHHQLAPPSPVLQNPDNNDVRMFNPDDNYSISIRRSSIRPSKHSQMEVAASAYSPVLDKGGLPTIIYSSDFASSVPGNVNDEGNNRLSVNGLGISHPPSDASTKLAFPSSLPASPNLSKTEKNNSRTSAPSTPYLDKLSVPMNQSSPRSPEITAASPQSPIRPINSHHSSMLASVFSFKSSAIAPNNNNDEDKKQELQEESAKLDRFIAFEPKPWFNPFYLAIVACGALSISILFMIIYDLTMLGLGTDVFG</sequence>
<feature type="transmembrane region" description="Helical" evidence="6">
    <location>
        <begin position="36"/>
        <end position="59"/>
    </location>
</feature>
<feature type="transmembrane region" description="Helical" evidence="6">
    <location>
        <begin position="223"/>
        <end position="242"/>
    </location>
</feature>
<evidence type="ECO:0000256" key="4">
    <source>
        <dbReference type="ARBA" id="ARBA00023136"/>
    </source>
</evidence>
<dbReference type="AlphaFoldDB" id="A0A8H7QPR9"/>
<evidence type="ECO:0000256" key="5">
    <source>
        <dbReference type="SAM" id="MobiDB-lite"/>
    </source>
</evidence>